<evidence type="ECO:0000313" key="3">
    <source>
        <dbReference type="Proteomes" id="UP001165378"/>
    </source>
</evidence>
<organism evidence="2 3">
    <name type="scientific">Yinghuangia soli</name>
    <dbReference type="NCBI Taxonomy" id="2908204"/>
    <lineage>
        <taxon>Bacteria</taxon>
        <taxon>Bacillati</taxon>
        <taxon>Actinomycetota</taxon>
        <taxon>Actinomycetes</taxon>
        <taxon>Kitasatosporales</taxon>
        <taxon>Streptomycetaceae</taxon>
        <taxon>Yinghuangia</taxon>
    </lineage>
</organism>
<dbReference type="EMBL" id="JAKFHA010000026">
    <property type="protein sequence ID" value="MCF2531720.1"/>
    <property type="molecule type" value="Genomic_DNA"/>
</dbReference>
<dbReference type="AlphaFoldDB" id="A0AA41U3D7"/>
<accession>A0AA41U3D7</accession>
<feature type="chain" id="PRO_5041306337" evidence="1">
    <location>
        <begin position="25"/>
        <end position="95"/>
    </location>
</feature>
<protein>
    <submittedName>
        <fullName evidence="2">Uncharacterized protein</fullName>
    </submittedName>
</protein>
<sequence>MWPVILMACGLASLALLAWMPVCAADYQRREKAANPEPAELPPDVSPMSPERCELCTPHGRHARIELCPACALLAAVFPEHTAPPRPDSAPDGPS</sequence>
<name>A0AA41U3D7_9ACTN</name>
<dbReference type="RefSeq" id="WP_235056369.1">
    <property type="nucleotide sequence ID" value="NZ_JAKFHA010000026.1"/>
</dbReference>
<evidence type="ECO:0000313" key="2">
    <source>
        <dbReference type="EMBL" id="MCF2531720.1"/>
    </source>
</evidence>
<evidence type="ECO:0000256" key="1">
    <source>
        <dbReference type="SAM" id="SignalP"/>
    </source>
</evidence>
<feature type="signal peptide" evidence="1">
    <location>
        <begin position="1"/>
        <end position="24"/>
    </location>
</feature>
<keyword evidence="1" id="KW-0732">Signal</keyword>
<gene>
    <name evidence="2" type="ORF">LZ495_31510</name>
</gene>
<comment type="caution">
    <text evidence="2">The sequence shown here is derived from an EMBL/GenBank/DDBJ whole genome shotgun (WGS) entry which is preliminary data.</text>
</comment>
<dbReference type="Proteomes" id="UP001165378">
    <property type="component" value="Unassembled WGS sequence"/>
</dbReference>
<proteinExistence type="predicted"/>
<keyword evidence="3" id="KW-1185">Reference proteome</keyword>
<reference evidence="2" key="1">
    <citation type="submission" date="2022-01" db="EMBL/GenBank/DDBJ databases">
        <title>Genome-Based Taxonomic Classification of the Phylum Actinobacteria.</title>
        <authorList>
            <person name="Gao Y."/>
        </authorList>
    </citation>
    <scope>NUCLEOTIDE SEQUENCE</scope>
    <source>
        <strain evidence="2">KLBMP 8922</strain>
    </source>
</reference>